<evidence type="ECO:0000313" key="2">
    <source>
        <dbReference type="Proteomes" id="UP000281028"/>
    </source>
</evidence>
<dbReference type="Gene3D" id="2.60.40.10">
    <property type="entry name" value="Immunoglobulins"/>
    <property type="match status" value="1"/>
</dbReference>
<sequence>MNKYLYMIPAICCLAFLPATTAARELPFLHYTRDNGLPGNIVYSIYRDHKGLLWFATDRGVTRYNGIHFETFTTHDGLPDNEIFIIREDADNRCWFMSFTGALSYYRDGVFYNTGNSPFLRRLSRSYINGAMQLEQDSSFSIYPYDNNYLLNIRGEHYQKVPLQQINARMLVRKRIVASRKLSATVFEIICDRKRFRIDVNGNILSEEPLPFSGHYNPIMCGQENHYLTADAIYNTTGQVTQRFPKGTYPLQSARCYLSDGKNLLVGTEDGLVINHTRRLLTGKKITAITTDAAGNYWISTLLNGVYCLNQDLQYTQVDRNCYSGVARFAFTDKGVLFFVTDNNNFYRSSKGRTALLLDYRALRGHSARYRSEPGFFLDDSLVFNSLYGHDHLLISRLHTSVPVIQQRYIPTEKTAKPHTSPMLSADGIKFITATPGWIYFVYTGSRIFRIDRAHSARTGVSELTSLPLNPSGKRIYAMAKDTAQQLWYTTIDSMFKITGASAVNLPQFNNMAFKRFYIYDSCLIGWTHQNKLLICHDIYGKVKTDSVTGHNTIWNRAYRLDRSRVLLKTSNQYRVITLLPSGYRIHTVEHPFIPEEADYVSADSSTCYFLRNGHITSIPLQQLLIHTVPPVPVFMQVKVQDSVYAMHSGHIHIPYHARRNITVSFTAPGFGHKQLAYEYSVSGQHNDNWQELNEEKINLLAPAYGVYTIKVRSKSLSGERSAPAMLQFTITPPFWASWWFMLAAVLSALLLLYLSVRYLIKYFLRKREQVHITEMKFLQSEFKVLNALMNPHFIFNSLNNIQGLINDDNKRTANEYLRIFADLVRQNMLNISQERITLQKEMDLVTNYLRLEKLRFKDSFNYSIEMDENVDPDFIRIPPLLIQPLVENSIRHGLLPRPHPDNLVHIRIYEEDDLLLIEVRDNGIGIGKSLEQRPAAATSFALGNMEKRLAKLKTLHQQHITFHIRELPEQAGTIAVIRIYLDPPEAGS</sequence>
<dbReference type="InterPro" id="IPR013783">
    <property type="entry name" value="Ig-like_fold"/>
</dbReference>
<dbReference type="Gene3D" id="2.130.10.10">
    <property type="entry name" value="YVTN repeat-like/Quinoprotein amine dehydrogenase"/>
    <property type="match status" value="2"/>
</dbReference>
<dbReference type="InterPro" id="IPR010559">
    <property type="entry name" value="Sig_transdc_His_kin_internal"/>
</dbReference>
<dbReference type="Pfam" id="PF07494">
    <property type="entry name" value="Reg_prop"/>
    <property type="match status" value="1"/>
</dbReference>
<dbReference type="InterPro" id="IPR011110">
    <property type="entry name" value="Reg_prop"/>
</dbReference>
<proteinExistence type="predicted"/>
<evidence type="ECO:0000313" key="1">
    <source>
        <dbReference type="EMBL" id="NSL85289.1"/>
    </source>
</evidence>
<dbReference type="AlphaFoldDB" id="A0A433W9F2"/>
<dbReference type="OrthoDB" id="605742at2"/>
<dbReference type="Gene3D" id="3.30.565.10">
    <property type="entry name" value="Histidine kinase-like ATPase, C-terminal domain"/>
    <property type="match status" value="1"/>
</dbReference>
<comment type="caution">
    <text evidence="1">The sequence shown here is derived from an EMBL/GenBank/DDBJ whole genome shotgun (WGS) entry which is preliminary data.</text>
</comment>
<dbReference type="Pfam" id="PF06580">
    <property type="entry name" value="His_kinase"/>
    <property type="match status" value="1"/>
</dbReference>
<dbReference type="PANTHER" id="PTHR34220">
    <property type="entry name" value="SENSOR HISTIDINE KINASE YPDA"/>
    <property type="match status" value="1"/>
</dbReference>
<keyword evidence="1" id="KW-0808">Transferase</keyword>
<protein>
    <submittedName>
        <fullName evidence="1">Histidine kinase</fullName>
    </submittedName>
</protein>
<dbReference type="InterPro" id="IPR050640">
    <property type="entry name" value="Bact_2-comp_sensor_kinase"/>
</dbReference>
<keyword evidence="1" id="KW-0418">Kinase</keyword>
<dbReference type="GO" id="GO:0016020">
    <property type="term" value="C:membrane"/>
    <property type="evidence" value="ECO:0007669"/>
    <property type="project" value="InterPro"/>
</dbReference>
<keyword evidence="2" id="KW-1185">Reference proteome</keyword>
<dbReference type="Proteomes" id="UP000281028">
    <property type="component" value="Unassembled WGS sequence"/>
</dbReference>
<reference evidence="1" key="1">
    <citation type="submission" date="2020-05" db="EMBL/GenBank/DDBJ databases">
        <title>Chitinophaga laudate sp. nov., isolated from a tropical peat swamp.</title>
        <authorList>
            <person name="Goh C.B.S."/>
            <person name="Lee M.S."/>
            <person name="Parimannan S."/>
            <person name="Pasbakhsh P."/>
            <person name="Yule C.M."/>
            <person name="Rajandas H."/>
            <person name="Loke S."/>
            <person name="Croft L."/>
            <person name="Tan J.B.L."/>
        </authorList>
    </citation>
    <scope>NUCLEOTIDE SEQUENCE</scope>
    <source>
        <strain evidence="1">Mgbs1</strain>
    </source>
</reference>
<name>A0A433W9F2_9BACT</name>
<dbReference type="SUPFAM" id="SSF55874">
    <property type="entry name" value="ATPase domain of HSP90 chaperone/DNA topoisomerase II/histidine kinase"/>
    <property type="match status" value="1"/>
</dbReference>
<dbReference type="InterPro" id="IPR015943">
    <property type="entry name" value="WD40/YVTN_repeat-like_dom_sf"/>
</dbReference>
<dbReference type="PANTHER" id="PTHR34220:SF7">
    <property type="entry name" value="SENSOR HISTIDINE KINASE YPDA"/>
    <property type="match status" value="1"/>
</dbReference>
<dbReference type="SUPFAM" id="SSF63829">
    <property type="entry name" value="Calcium-dependent phosphotriesterase"/>
    <property type="match status" value="1"/>
</dbReference>
<organism evidence="1 2">
    <name type="scientific">Chitinophaga solisilvae</name>
    <dbReference type="NCBI Taxonomy" id="1233460"/>
    <lineage>
        <taxon>Bacteria</taxon>
        <taxon>Pseudomonadati</taxon>
        <taxon>Bacteroidota</taxon>
        <taxon>Chitinophagia</taxon>
        <taxon>Chitinophagales</taxon>
        <taxon>Chitinophagaceae</taxon>
        <taxon>Chitinophaga</taxon>
    </lineage>
</organism>
<gene>
    <name evidence="1" type="ORF">ECE50_000495</name>
</gene>
<accession>A0A433W9F2</accession>
<dbReference type="InterPro" id="IPR036890">
    <property type="entry name" value="HATPase_C_sf"/>
</dbReference>
<dbReference type="EMBL" id="RIAR02000001">
    <property type="protein sequence ID" value="NSL85289.1"/>
    <property type="molecule type" value="Genomic_DNA"/>
</dbReference>
<dbReference type="GO" id="GO:0000155">
    <property type="term" value="F:phosphorelay sensor kinase activity"/>
    <property type="evidence" value="ECO:0007669"/>
    <property type="project" value="InterPro"/>
</dbReference>